<dbReference type="SMART" id="SM00406">
    <property type="entry name" value="IGv"/>
    <property type="match status" value="2"/>
</dbReference>
<dbReference type="SMART" id="SM00409">
    <property type="entry name" value="IG"/>
    <property type="match status" value="2"/>
</dbReference>
<proteinExistence type="predicted"/>
<organism evidence="3 4">
    <name type="scientific">Polypedilum vanderplanki</name>
    <name type="common">Sleeping chironomid midge</name>
    <dbReference type="NCBI Taxonomy" id="319348"/>
    <lineage>
        <taxon>Eukaryota</taxon>
        <taxon>Metazoa</taxon>
        <taxon>Ecdysozoa</taxon>
        <taxon>Arthropoda</taxon>
        <taxon>Hexapoda</taxon>
        <taxon>Insecta</taxon>
        <taxon>Pterygota</taxon>
        <taxon>Neoptera</taxon>
        <taxon>Endopterygota</taxon>
        <taxon>Diptera</taxon>
        <taxon>Nematocera</taxon>
        <taxon>Chironomoidea</taxon>
        <taxon>Chironomidae</taxon>
        <taxon>Chironominae</taxon>
        <taxon>Polypedilum</taxon>
        <taxon>Polypedilum</taxon>
    </lineage>
</organism>
<keyword evidence="4" id="KW-1185">Reference proteome</keyword>
<feature type="domain" description="Ig-like" evidence="2">
    <location>
        <begin position="155"/>
        <end position="252"/>
    </location>
</feature>
<feature type="chain" id="PRO_5039941850" description="Ig-like domain-containing protein" evidence="1">
    <location>
        <begin position="21"/>
        <end position="296"/>
    </location>
</feature>
<dbReference type="FunFam" id="2.60.40.10:FF:000533">
    <property type="entry name" value="Uncharacterized protein, isoform A"/>
    <property type="match status" value="1"/>
</dbReference>
<dbReference type="InterPro" id="IPR013783">
    <property type="entry name" value="Ig-like_fold"/>
</dbReference>
<dbReference type="PANTHER" id="PTHR23279:SF13">
    <property type="entry name" value="DEFECTIVE PROBOSCIS EXTENSION RESPONSE 21"/>
    <property type="match status" value="1"/>
</dbReference>
<dbReference type="InterPro" id="IPR013106">
    <property type="entry name" value="Ig_V-set"/>
</dbReference>
<name>A0A9J6CH29_POLVA</name>
<dbReference type="GO" id="GO:0050808">
    <property type="term" value="P:synapse organization"/>
    <property type="evidence" value="ECO:0007669"/>
    <property type="project" value="TreeGrafter"/>
</dbReference>
<dbReference type="InterPro" id="IPR007110">
    <property type="entry name" value="Ig-like_dom"/>
</dbReference>
<dbReference type="CDD" id="cd00096">
    <property type="entry name" value="Ig"/>
    <property type="match status" value="1"/>
</dbReference>
<evidence type="ECO:0000313" key="3">
    <source>
        <dbReference type="EMBL" id="KAG5681144.1"/>
    </source>
</evidence>
<gene>
    <name evidence="3" type="ORF">PVAND_010604</name>
</gene>
<dbReference type="Proteomes" id="UP001107558">
    <property type="component" value="Chromosome 1"/>
</dbReference>
<dbReference type="SUPFAM" id="SSF48726">
    <property type="entry name" value="Immunoglobulin"/>
    <property type="match status" value="2"/>
</dbReference>
<dbReference type="InterPro" id="IPR013098">
    <property type="entry name" value="Ig_I-set"/>
</dbReference>
<dbReference type="PANTHER" id="PTHR23279">
    <property type="entry name" value="DEFECTIVE PROBOSCIS EXTENSION RESPONSE DPR -RELATED"/>
    <property type="match status" value="1"/>
</dbReference>
<evidence type="ECO:0000313" key="4">
    <source>
        <dbReference type="Proteomes" id="UP001107558"/>
    </source>
</evidence>
<keyword evidence="1" id="KW-0732">Signal</keyword>
<dbReference type="OrthoDB" id="6365338at2759"/>
<evidence type="ECO:0000256" key="1">
    <source>
        <dbReference type="SAM" id="SignalP"/>
    </source>
</evidence>
<dbReference type="PROSITE" id="PS50835">
    <property type="entry name" value="IG_LIKE"/>
    <property type="match status" value="2"/>
</dbReference>
<reference evidence="3" key="1">
    <citation type="submission" date="2021-03" db="EMBL/GenBank/DDBJ databases">
        <title>Chromosome level genome of the anhydrobiotic midge Polypedilum vanderplanki.</title>
        <authorList>
            <person name="Yoshida Y."/>
            <person name="Kikawada T."/>
            <person name="Gusev O."/>
        </authorList>
    </citation>
    <scope>NUCLEOTIDE SEQUENCE</scope>
    <source>
        <strain evidence="3">NIAS01</strain>
        <tissue evidence="3">Whole body or cell culture</tissue>
    </source>
</reference>
<dbReference type="AlphaFoldDB" id="A0A9J6CH29"/>
<dbReference type="FunFam" id="2.60.40.10:FF:000129">
    <property type="entry name" value="CLUMA_CG018772, isoform A"/>
    <property type="match status" value="1"/>
</dbReference>
<dbReference type="SMART" id="SM00408">
    <property type="entry name" value="IGc2"/>
    <property type="match status" value="2"/>
</dbReference>
<dbReference type="InterPro" id="IPR003599">
    <property type="entry name" value="Ig_sub"/>
</dbReference>
<dbReference type="InterPro" id="IPR036179">
    <property type="entry name" value="Ig-like_dom_sf"/>
</dbReference>
<dbReference type="InterPro" id="IPR003598">
    <property type="entry name" value="Ig_sub2"/>
</dbReference>
<dbReference type="Gene3D" id="2.60.40.10">
    <property type="entry name" value="Immunoglobulins"/>
    <property type="match status" value="2"/>
</dbReference>
<dbReference type="Pfam" id="PF13927">
    <property type="entry name" value="Ig_3"/>
    <property type="match status" value="1"/>
</dbReference>
<dbReference type="EMBL" id="JADBJN010000001">
    <property type="protein sequence ID" value="KAG5681144.1"/>
    <property type="molecule type" value="Genomic_DNA"/>
</dbReference>
<sequence>MLKSATVIFVFISLVIPSSTVPFAYDWAELDDENRIDQHRQKIDPDNPPLGPYFDYDFFRNETIMVGDIAYLKCRVHNIQNKTVSWVRHLDINLLTVGTVMYTSDTRFQSMHDADTEEWTLKLKNAQLKDSGAYECQISTTPPTGYPVYLSVVEPITQILGVREDDETGEIFINMGSTINLTCIVRNLPEPSSIHWTHNREEISYDSPRGGVSVITEKGDITTSYLLIQRARSSDSGEYKCTPSNAHPKTVHVHILKGEHPEAMQSTGSSFSGRRQIRATIFLFSIIFVAQVMFGR</sequence>
<evidence type="ECO:0000259" key="2">
    <source>
        <dbReference type="PROSITE" id="PS50835"/>
    </source>
</evidence>
<feature type="signal peptide" evidence="1">
    <location>
        <begin position="1"/>
        <end position="20"/>
    </location>
</feature>
<comment type="caution">
    <text evidence="3">The sequence shown here is derived from an EMBL/GenBank/DDBJ whole genome shotgun (WGS) entry which is preliminary data.</text>
</comment>
<dbReference type="GO" id="GO:0032589">
    <property type="term" value="C:neuron projection membrane"/>
    <property type="evidence" value="ECO:0007669"/>
    <property type="project" value="TreeGrafter"/>
</dbReference>
<accession>A0A9J6CH29</accession>
<dbReference type="Pfam" id="PF07679">
    <property type="entry name" value="I-set"/>
    <property type="match status" value="1"/>
</dbReference>
<protein>
    <recommendedName>
        <fullName evidence="2">Ig-like domain-containing protein</fullName>
    </recommendedName>
</protein>
<dbReference type="InterPro" id="IPR037448">
    <property type="entry name" value="Zig-8"/>
</dbReference>
<feature type="domain" description="Ig-like" evidence="2">
    <location>
        <begin position="48"/>
        <end position="151"/>
    </location>
</feature>